<protein>
    <submittedName>
        <fullName evidence="5">ADP-ribose pyrophosphatase YjhB (NUDIX family)</fullName>
    </submittedName>
</protein>
<evidence type="ECO:0000256" key="1">
    <source>
        <dbReference type="ARBA" id="ARBA00001946"/>
    </source>
</evidence>
<evidence type="ECO:0000256" key="2">
    <source>
        <dbReference type="ARBA" id="ARBA00022801"/>
    </source>
</evidence>
<evidence type="ECO:0000256" key="3">
    <source>
        <dbReference type="RuleBase" id="RU003476"/>
    </source>
</evidence>
<dbReference type="Pfam" id="PF00293">
    <property type="entry name" value="NUDIX"/>
    <property type="match status" value="1"/>
</dbReference>
<accession>A0A2P8G8E4</accession>
<dbReference type="SUPFAM" id="SSF55811">
    <property type="entry name" value="Nudix"/>
    <property type="match status" value="1"/>
</dbReference>
<keyword evidence="6" id="KW-1185">Reference proteome</keyword>
<dbReference type="InterPro" id="IPR020476">
    <property type="entry name" value="Nudix_hydrolase"/>
</dbReference>
<dbReference type="InterPro" id="IPR015797">
    <property type="entry name" value="NUDIX_hydrolase-like_dom_sf"/>
</dbReference>
<dbReference type="InterPro" id="IPR020084">
    <property type="entry name" value="NUDIX_hydrolase_CS"/>
</dbReference>
<sequence>MSCLFWPDGYLCSFKKQVLQALNADIGTIYGGSVRVRVCGICVHEGRILLVNQALYGPDGVFWSPPGGGVYFGETAEHALAREFREETGLDVVVGELLFVNEHIADPLHAVELFFEIKSFEGNLMSGFDPELAADGQIIREVRFLSWEEITAFKPEQRHRILNIAGSLAGIFELNKYISGN</sequence>
<feature type="domain" description="Nudix hydrolase" evidence="4">
    <location>
        <begin position="32"/>
        <end position="169"/>
    </location>
</feature>
<dbReference type="PANTHER" id="PTHR43046">
    <property type="entry name" value="GDP-MANNOSE MANNOSYL HYDROLASE"/>
    <property type="match status" value="1"/>
</dbReference>
<dbReference type="InterPro" id="IPR000086">
    <property type="entry name" value="NUDIX_hydrolase_dom"/>
</dbReference>
<dbReference type="PANTHER" id="PTHR43046:SF14">
    <property type="entry name" value="MUTT_NUDIX FAMILY PROTEIN"/>
    <property type="match status" value="1"/>
</dbReference>
<dbReference type="Proteomes" id="UP000241964">
    <property type="component" value="Unassembled WGS sequence"/>
</dbReference>
<gene>
    <name evidence="5" type="ORF">CLV60_104179</name>
</gene>
<proteinExistence type="inferred from homology"/>
<dbReference type="PROSITE" id="PS00893">
    <property type="entry name" value="NUDIX_BOX"/>
    <property type="match status" value="1"/>
</dbReference>
<dbReference type="AlphaFoldDB" id="A0A2P8G8E4"/>
<evidence type="ECO:0000259" key="4">
    <source>
        <dbReference type="PROSITE" id="PS51462"/>
    </source>
</evidence>
<keyword evidence="2 3" id="KW-0378">Hydrolase</keyword>
<evidence type="ECO:0000313" key="5">
    <source>
        <dbReference type="EMBL" id="PSL30237.1"/>
    </source>
</evidence>
<dbReference type="Gene3D" id="3.90.79.10">
    <property type="entry name" value="Nucleoside Triphosphate Pyrophosphohydrolase"/>
    <property type="match status" value="1"/>
</dbReference>
<name>A0A2P8G8E4_9BACT</name>
<dbReference type="PRINTS" id="PR00502">
    <property type="entry name" value="NUDIXFAMILY"/>
</dbReference>
<dbReference type="GO" id="GO:0016787">
    <property type="term" value="F:hydrolase activity"/>
    <property type="evidence" value="ECO:0007669"/>
    <property type="project" value="UniProtKB-KW"/>
</dbReference>
<comment type="similarity">
    <text evidence="3">Belongs to the Nudix hydrolase family.</text>
</comment>
<reference evidence="5 6" key="1">
    <citation type="submission" date="2018-03" db="EMBL/GenBank/DDBJ databases">
        <title>Genomic Encyclopedia of Archaeal and Bacterial Type Strains, Phase II (KMG-II): from individual species to whole genera.</title>
        <authorList>
            <person name="Goeker M."/>
        </authorList>
    </citation>
    <scope>NUCLEOTIDE SEQUENCE [LARGE SCALE GENOMIC DNA]</scope>
    <source>
        <strain evidence="5 6">DSM 29057</strain>
    </source>
</reference>
<organism evidence="5 6">
    <name type="scientific">Dyadobacter jiangsuensis</name>
    <dbReference type="NCBI Taxonomy" id="1591085"/>
    <lineage>
        <taxon>Bacteria</taxon>
        <taxon>Pseudomonadati</taxon>
        <taxon>Bacteroidota</taxon>
        <taxon>Cytophagia</taxon>
        <taxon>Cytophagales</taxon>
        <taxon>Spirosomataceae</taxon>
        <taxon>Dyadobacter</taxon>
    </lineage>
</organism>
<dbReference type="EMBL" id="PYAS01000004">
    <property type="protein sequence ID" value="PSL30237.1"/>
    <property type="molecule type" value="Genomic_DNA"/>
</dbReference>
<comment type="caution">
    <text evidence="5">The sequence shown here is derived from an EMBL/GenBank/DDBJ whole genome shotgun (WGS) entry which is preliminary data.</text>
</comment>
<comment type="cofactor">
    <cofactor evidence="1">
        <name>Mg(2+)</name>
        <dbReference type="ChEBI" id="CHEBI:18420"/>
    </cofactor>
</comment>
<evidence type="ECO:0000313" key="6">
    <source>
        <dbReference type="Proteomes" id="UP000241964"/>
    </source>
</evidence>
<dbReference type="PROSITE" id="PS51462">
    <property type="entry name" value="NUDIX"/>
    <property type="match status" value="1"/>
</dbReference>